<accession>A0A8S4QW27</accession>
<dbReference type="Gene3D" id="3.60.10.10">
    <property type="entry name" value="Endonuclease/exonuclease/phosphatase"/>
    <property type="match status" value="1"/>
</dbReference>
<dbReference type="InterPro" id="IPR036691">
    <property type="entry name" value="Endo/exonu/phosph_ase_sf"/>
</dbReference>
<evidence type="ECO:0000313" key="2">
    <source>
        <dbReference type="Proteomes" id="UP000838756"/>
    </source>
</evidence>
<name>A0A8S4QW27_9NEOP</name>
<proteinExistence type="predicted"/>
<gene>
    <name evidence="1" type="primary">jg9741</name>
    <name evidence="1" type="ORF">PAEG_LOCUS7157</name>
</gene>
<dbReference type="AlphaFoldDB" id="A0A8S4QW27"/>
<reference evidence="1" key="1">
    <citation type="submission" date="2022-03" db="EMBL/GenBank/DDBJ databases">
        <authorList>
            <person name="Lindestad O."/>
        </authorList>
    </citation>
    <scope>NUCLEOTIDE SEQUENCE</scope>
</reference>
<sequence>MMRTDGKVIELEEVVSKLRCDIIGLSEVRREGEDSIILESGNWFYYREGDQQSQDGVGFIVHKSLVNNIVKVESVSSIPYTQNYQTVFVEGHTGIRASYTSAHPDEDVRRMPRAPTTVLWWGISTRSLASEPVQS</sequence>
<keyword evidence="2" id="KW-1185">Reference proteome</keyword>
<dbReference type="Proteomes" id="UP000838756">
    <property type="component" value="Unassembled WGS sequence"/>
</dbReference>
<evidence type="ECO:0000313" key="1">
    <source>
        <dbReference type="EMBL" id="CAH2226452.1"/>
    </source>
</evidence>
<organism evidence="1 2">
    <name type="scientific">Pararge aegeria aegeria</name>
    <dbReference type="NCBI Taxonomy" id="348720"/>
    <lineage>
        <taxon>Eukaryota</taxon>
        <taxon>Metazoa</taxon>
        <taxon>Ecdysozoa</taxon>
        <taxon>Arthropoda</taxon>
        <taxon>Hexapoda</taxon>
        <taxon>Insecta</taxon>
        <taxon>Pterygota</taxon>
        <taxon>Neoptera</taxon>
        <taxon>Endopterygota</taxon>
        <taxon>Lepidoptera</taxon>
        <taxon>Glossata</taxon>
        <taxon>Ditrysia</taxon>
        <taxon>Papilionoidea</taxon>
        <taxon>Nymphalidae</taxon>
        <taxon>Satyrinae</taxon>
        <taxon>Satyrini</taxon>
        <taxon>Parargina</taxon>
        <taxon>Pararge</taxon>
    </lineage>
</organism>
<dbReference type="EMBL" id="CAKXAJ010021340">
    <property type="protein sequence ID" value="CAH2226452.1"/>
    <property type="molecule type" value="Genomic_DNA"/>
</dbReference>
<comment type="caution">
    <text evidence="1">The sequence shown here is derived from an EMBL/GenBank/DDBJ whole genome shotgun (WGS) entry which is preliminary data.</text>
</comment>
<protein>
    <submittedName>
        <fullName evidence="1">Jg9741 protein</fullName>
    </submittedName>
</protein>
<dbReference type="OrthoDB" id="6929755at2759"/>